<evidence type="ECO:0008006" key="5">
    <source>
        <dbReference type="Google" id="ProtNLM"/>
    </source>
</evidence>
<keyword evidence="4" id="KW-1185">Reference proteome</keyword>
<dbReference type="Proteomes" id="UP001337305">
    <property type="component" value="Unassembled WGS sequence"/>
</dbReference>
<evidence type="ECO:0000313" key="4">
    <source>
        <dbReference type="Proteomes" id="UP001337305"/>
    </source>
</evidence>
<dbReference type="SMART" id="SM00698">
    <property type="entry name" value="MORN"/>
    <property type="match status" value="2"/>
</dbReference>
<comment type="caution">
    <text evidence="3">The sequence shown here is derived from an EMBL/GenBank/DDBJ whole genome shotgun (WGS) entry which is preliminary data.</text>
</comment>
<reference evidence="3 4" key="1">
    <citation type="submission" date="2022-09" db="EMBL/GenBank/DDBJ databases">
        <title>Genome sequencing of Flavivirga sp. MEBiC05379.</title>
        <authorList>
            <person name="Oh H.-M."/>
            <person name="Kwon K.K."/>
            <person name="Park M.J."/>
            <person name="Yang S.-H."/>
        </authorList>
    </citation>
    <scope>NUCLEOTIDE SEQUENCE [LARGE SCALE GENOMIC DNA]</scope>
    <source>
        <strain evidence="3 4">MEBiC05379</strain>
    </source>
</reference>
<name>A0ABU7XNW7_9FLAO</name>
<dbReference type="EMBL" id="JAODOP010000004">
    <property type="protein sequence ID" value="MEF3832399.1"/>
    <property type="molecule type" value="Genomic_DNA"/>
</dbReference>
<accession>A0ABU7XNW7</accession>
<dbReference type="PANTHER" id="PTHR23084:SF263">
    <property type="entry name" value="MORN REPEAT-CONTAINING PROTEIN 1"/>
    <property type="match status" value="1"/>
</dbReference>
<dbReference type="Gene3D" id="2.20.110.10">
    <property type="entry name" value="Histone H3 K4-specific methyltransferase SET7/9 N-terminal domain"/>
    <property type="match status" value="1"/>
</dbReference>
<dbReference type="Pfam" id="PF02493">
    <property type="entry name" value="MORN"/>
    <property type="match status" value="2"/>
</dbReference>
<feature type="signal peptide" evidence="2">
    <location>
        <begin position="1"/>
        <end position="20"/>
    </location>
</feature>
<proteinExistence type="predicted"/>
<sequence>MKHVFLVGVLVFFCANNILAQSDCKVKLEALNVNYKGDCKKGYAQGFGEAKGKEDSYKGNFKKGLPHGQGTYIWGNGTKYQGSFVKGKMHGKGVLVIKKDGKEEFKKGYFEWGKYIGAYKSPYVVTSKREVKNVYVQKDPSLVNGEQYQITIRVKSNGNYIFPLMTVIDENASNYNGKIIKNVKFPCKKIDISFNHEGFSSRVVLDIYRKGNWLIEITI</sequence>
<evidence type="ECO:0000256" key="2">
    <source>
        <dbReference type="SAM" id="SignalP"/>
    </source>
</evidence>
<feature type="chain" id="PRO_5045137374" description="MORN repeat protein" evidence="2">
    <location>
        <begin position="21"/>
        <end position="219"/>
    </location>
</feature>
<dbReference type="RefSeq" id="WP_303304780.1">
    <property type="nucleotide sequence ID" value="NZ_JAODOP010000004.1"/>
</dbReference>
<dbReference type="PANTHER" id="PTHR23084">
    <property type="entry name" value="PHOSPHATIDYLINOSITOL-4-PHOSPHATE 5-KINASE RELATED"/>
    <property type="match status" value="1"/>
</dbReference>
<dbReference type="SUPFAM" id="SSF82185">
    <property type="entry name" value="Histone H3 K4-specific methyltransferase SET7/9 N-terminal domain"/>
    <property type="match status" value="1"/>
</dbReference>
<organism evidence="3 4">
    <name type="scientific">Flavivirga spongiicola</name>
    <dbReference type="NCBI Taxonomy" id="421621"/>
    <lineage>
        <taxon>Bacteria</taxon>
        <taxon>Pseudomonadati</taxon>
        <taxon>Bacteroidota</taxon>
        <taxon>Flavobacteriia</taxon>
        <taxon>Flavobacteriales</taxon>
        <taxon>Flavobacteriaceae</taxon>
        <taxon>Flavivirga</taxon>
    </lineage>
</organism>
<gene>
    <name evidence="3" type="ORF">N1F79_04605</name>
</gene>
<evidence type="ECO:0000313" key="3">
    <source>
        <dbReference type="EMBL" id="MEF3832399.1"/>
    </source>
</evidence>
<dbReference type="InterPro" id="IPR003409">
    <property type="entry name" value="MORN"/>
</dbReference>
<keyword evidence="1" id="KW-0677">Repeat</keyword>
<keyword evidence="2" id="KW-0732">Signal</keyword>
<evidence type="ECO:0000256" key="1">
    <source>
        <dbReference type="ARBA" id="ARBA00022737"/>
    </source>
</evidence>
<protein>
    <recommendedName>
        <fullName evidence="5">MORN repeat protein</fullName>
    </recommendedName>
</protein>